<gene>
    <name evidence="2" type="ORF">E2562_030226</name>
</gene>
<dbReference type="AlphaFoldDB" id="A0A6G1D974"/>
<keyword evidence="3" id="KW-1185">Reference proteome</keyword>
<comment type="caution">
    <text evidence="2">The sequence shown here is derived from an EMBL/GenBank/DDBJ whole genome shotgun (WGS) entry which is preliminary data.</text>
</comment>
<sequence>MLQRVYKVEEASMRNPYITEVALSCSPAGSDDCVALCVYRWGESLAVARPGDASWTCVEVGHEYHLGPRGMRKVRVAAGAEKSADRPRRESIGCARWWLAVDTASASAGGALVLVATERCWTREIYLCAFRWDDELRFLRRPKGFAGRALFTGRGTALFAEARHLPWCAGDCIYFTLLARRQTAGVQTALPPTR</sequence>
<evidence type="ECO:0000259" key="1">
    <source>
        <dbReference type="Pfam" id="PF03478"/>
    </source>
</evidence>
<proteinExistence type="predicted"/>
<dbReference type="EMBL" id="SPHZ02000007">
    <property type="protein sequence ID" value="KAF0908930.1"/>
    <property type="molecule type" value="Genomic_DNA"/>
</dbReference>
<feature type="domain" description="KIB1-4 beta-propeller" evidence="1">
    <location>
        <begin position="13"/>
        <end position="176"/>
    </location>
</feature>
<accession>A0A6G1D974</accession>
<dbReference type="Pfam" id="PF03478">
    <property type="entry name" value="Beta-prop_KIB1-4"/>
    <property type="match status" value="1"/>
</dbReference>
<name>A0A6G1D974_9ORYZ</name>
<dbReference type="Proteomes" id="UP000479710">
    <property type="component" value="Unassembled WGS sequence"/>
</dbReference>
<dbReference type="OrthoDB" id="585457at2759"/>
<organism evidence="2 3">
    <name type="scientific">Oryza meyeriana var. granulata</name>
    <dbReference type="NCBI Taxonomy" id="110450"/>
    <lineage>
        <taxon>Eukaryota</taxon>
        <taxon>Viridiplantae</taxon>
        <taxon>Streptophyta</taxon>
        <taxon>Embryophyta</taxon>
        <taxon>Tracheophyta</taxon>
        <taxon>Spermatophyta</taxon>
        <taxon>Magnoliopsida</taxon>
        <taxon>Liliopsida</taxon>
        <taxon>Poales</taxon>
        <taxon>Poaceae</taxon>
        <taxon>BOP clade</taxon>
        <taxon>Oryzoideae</taxon>
        <taxon>Oryzeae</taxon>
        <taxon>Oryzinae</taxon>
        <taxon>Oryza</taxon>
        <taxon>Oryza meyeriana</taxon>
    </lineage>
</organism>
<evidence type="ECO:0000313" key="3">
    <source>
        <dbReference type="Proteomes" id="UP000479710"/>
    </source>
</evidence>
<reference evidence="2 3" key="1">
    <citation type="submission" date="2019-11" db="EMBL/GenBank/DDBJ databases">
        <title>Whole genome sequence of Oryza granulata.</title>
        <authorList>
            <person name="Li W."/>
        </authorList>
    </citation>
    <scope>NUCLEOTIDE SEQUENCE [LARGE SCALE GENOMIC DNA]</scope>
    <source>
        <strain evidence="3">cv. Menghai</strain>
        <tissue evidence="2">Leaf</tissue>
    </source>
</reference>
<evidence type="ECO:0000313" key="2">
    <source>
        <dbReference type="EMBL" id="KAF0908930.1"/>
    </source>
</evidence>
<dbReference type="InterPro" id="IPR005174">
    <property type="entry name" value="KIB1-4_b-propeller"/>
</dbReference>
<protein>
    <recommendedName>
        <fullName evidence="1">KIB1-4 beta-propeller domain-containing protein</fullName>
    </recommendedName>
</protein>